<organism evidence="7 8">
    <name type="scientific">Dehalobacterium formicoaceticum</name>
    <dbReference type="NCBI Taxonomy" id="51515"/>
    <lineage>
        <taxon>Bacteria</taxon>
        <taxon>Bacillati</taxon>
        <taxon>Bacillota</taxon>
        <taxon>Clostridia</taxon>
        <taxon>Eubacteriales</taxon>
        <taxon>Peptococcaceae</taxon>
        <taxon>Dehalobacterium</taxon>
    </lineage>
</organism>
<dbReference type="InterPro" id="IPR013324">
    <property type="entry name" value="RNA_pol_sigma_r3/r4-like"/>
</dbReference>
<dbReference type="EMBL" id="JANPWE010000001">
    <property type="protein sequence ID" value="MCR6544106.1"/>
    <property type="molecule type" value="Genomic_DNA"/>
</dbReference>
<dbReference type="Proteomes" id="UP001524944">
    <property type="component" value="Unassembled WGS sequence"/>
</dbReference>
<dbReference type="PANTHER" id="PTHR43133">
    <property type="entry name" value="RNA POLYMERASE ECF-TYPE SIGMA FACTO"/>
    <property type="match status" value="1"/>
</dbReference>
<dbReference type="Gene3D" id="1.10.1740.10">
    <property type="match status" value="1"/>
</dbReference>
<sequence length="165" mass="19841">MTVSQFCTDKEITDLYNRHVDMVYRISLMLLKNIADAEDATQTTFIKLIASNTLFSNEEHEKRWLIFVTKNICKDMLKSAWHSKRSDWEHTIKQPCPDMNDTDKEDIWRKVTDLDEKYKLPLYLYYYEGYRTEEIATMFNINHATVRTRLRTARKKLKLQMEDDK</sequence>
<evidence type="ECO:0000256" key="4">
    <source>
        <dbReference type="ARBA" id="ARBA00023163"/>
    </source>
</evidence>
<dbReference type="SUPFAM" id="SSF88659">
    <property type="entry name" value="Sigma3 and sigma4 domains of RNA polymerase sigma factors"/>
    <property type="match status" value="1"/>
</dbReference>
<keyword evidence="8" id="KW-1185">Reference proteome</keyword>
<evidence type="ECO:0000259" key="5">
    <source>
        <dbReference type="Pfam" id="PF04542"/>
    </source>
</evidence>
<evidence type="ECO:0000256" key="3">
    <source>
        <dbReference type="ARBA" id="ARBA00023082"/>
    </source>
</evidence>
<dbReference type="Gene3D" id="1.10.10.10">
    <property type="entry name" value="Winged helix-like DNA-binding domain superfamily/Winged helix DNA-binding domain"/>
    <property type="match status" value="1"/>
</dbReference>
<keyword evidence="4" id="KW-0804">Transcription</keyword>
<keyword evidence="3" id="KW-0731">Sigma factor</keyword>
<evidence type="ECO:0000256" key="1">
    <source>
        <dbReference type="ARBA" id="ARBA00010641"/>
    </source>
</evidence>
<gene>
    <name evidence="7" type="ORF">NVS47_01000</name>
</gene>
<evidence type="ECO:0000259" key="6">
    <source>
        <dbReference type="Pfam" id="PF08281"/>
    </source>
</evidence>
<dbReference type="InterPro" id="IPR014284">
    <property type="entry name" value="RNA_pol_sigma-70_dom"/>
</dbReference>
<protein>
    <submittedName>
        <fullName evidence="7">Sigma-70 family RNA polymerase sigma factor</fullName>
    </submittedName>
</protein>
<evidence type="ECO:0000313" key="8">
    <source>
        <dbReference type="Proteomes" id="UP001524944"/>
    </source>
</evidence>
<proteinExistence type="inferred from homology"/>
<evidence type="ECO:0000313" key="7">
    <source>
        <dbReference type="EMBL" id="MCR6544106.1"/>
    </source>
</evidence>
<dbReference type="NCBIfam" id="TIGR02937">
    <property type="entry name" value="sigma70-ECF"/>
    <property type="match status" value="1"/>
</dbReference>
<dbReference type="InterPro" id="IPR013325">
    <property type="entry name" value="RNA_pol_sigma_r2"/>
</dbReference>
<comment type="caution">
    <text evidence="7">The sequence shown here is derived from an EMBL/GenBank/DDBJ whole genome shotgun (WGS) entry which is preliminary data.</text>
</comment>
<comment type="similarity">
    <text evidence="1">Belongs to the sigma-70 factor family. ECF subfamily.</text>
</comment>
<dbReference type="InterPro" id="IPR036388">
    <property type="entry name" value="WH-like_DNA-bd_sf"/>
</dbReference>
<feature type="domain" description="RNA polymerase sigma-70 region 2" evidence="5">
    <location>
        <begin position="15"/>
        <end position="81"/>
    </location>
</feature>
<reference evidence="7 8" key="1">
    <citation type="submission" date="2022-08" db="EMBL/GenBank/DDBJ databases">
        <title>Proteogenomics of the novel Dehalobacterium formicoaceticum strain EZ94 highlights a key role of methyltransferases during anaerobic dichloromethane degradation.</title>
        <authorList>
            <person name="Wasmund K."/>
        </authorList>
    </citation>
    <scope>NUCLEOTIDE SEQUENCE [LARGE SCALE GENOMIC DNA]</scope>
    <source>
        <strain evidence="7 8">EZ94</strain>
    </source>
</reference>
<dbReference type="Pfam" id="PF08281">
    <property type="entry name" value="Sigma70_r4_2"/>
    <property type="match status" value="1"/>
</dbReference>
<dbReference type="InterPro" id="IPR007627">
    <property type="entry name" value="RNA_pol_sigma70_r2"/>
</dbReference>
<dbReference type="RefSeq" id="WP_257911618.1">
    <property type="nucleotide sequence ID" value="NZ_JANPWE010000001.1"/>
</dbReference>
<name>A0ABT1Y338_9FIRM</name>
<dbReference type="Pfam" id="PF04542">
    <property type="entry name" value="Sigma70_r2"/>
    <property type="match status" value="1"/>
</dbReference>
<dbReference type="PANTHER" id="PTHR43133:SF51">
    <property type="entry name" value="RNA POLYMERASE SIGMA FACTOR"/>
    <property type="match status" value="1"/>
</dbReference>
<dbReference type="SUPFAM" id="SSF88946">
    <property type="entry name" value="Sigma2 domain of RNA polymerase sigma factors"/>
    <property type="match status" value="1"/>
</dbReference>
<dbReference type="InterPro" id="IPR013249">
    <property type="entry name" value="RNA_pol_sigma70_r4_t2"/>
</dbReference>
<keyword evidence="2" id="KW-0805">Transcription regulation</keyword>
<feature type="domain" description="RNA polymerase sigma factor 70 region 4 type 2" evidence="6">
    <location>
        <begin position="106"/>
        <end position="157"/>
    </location>
</feature>
<accession>A0ABT1Y338</accession>
<evidence type="ECO:0000256" key="2">
    <source>
        <dbReference type="ARBA" id="ARBA00023015"/>
    </source>
</evidence>
<dbReference type="InterPro" id="IPR039425">
    <property type="entry name" value="RNA_pol_sigma-70-like"/>
</dbReference>